<sequence>MNKQKNKSYKIFAVLDESEKNFYKSFIKDELEEYNIMMFDSFNRAYYSVYASPPNLIIIVIGSIMQKNELEYKKELKMINDMQIDNMLSNIPILFIIPPDFDFKSIASSEKYILKDYIKEPLSKNELKYKTESIIKSSKSALDANPLTKLPGNSSIIESVKTKLDEDIDFAFAYIDIDNFKSYNDKYGFLRGDEVIMMTSRLIATTVYDISKAKRRNIEKYVFIGHIGGDDFVIMSHNEDILEISNNIIANFDKIILSFYDNTDKERGYIEAYGRQKNLQRFPIMSLSIAIIENVNKKITHYGQISEIVSGLKKAAKDMSGSNIITDRRNPESGGVY</sequence>
<evidence type="ECO:0000313" key="4">
    <source>
        <dbReference type="Proteomes" id="UP000322454"/>
    </source>
</evidence>
<dbReference type="InterPro" id="IPR029787">
    <property type="entry name" value="Nucleotide_cyclase"/>
</dbReference>
<keyword evidence="1" id="KW-0812">Transmembrane</keyword>
<dbReference type="GO" id="GO:0043709">
    <property type="term" value="P:cell adhesion involved in single-species biofilm formation"/>
    <property type="evidence" value="ECO:0007669"/>
    <property type="project" value="TreeGrafter"/>
</dbReference>
<name>A0A520XDQ9_9DELT</name>
<dbReference type="PANTHER" id="PTHR45138:SF25">
    <property type="entry name" value="GGDEF DOMAIN PROTEIN"/>
    <property type="match status" value="1"/>
</dbReference>
<protein>
    <submittedName>
        <fullName evidence="3">GGDEF domain-containing protein</fullName>
    </submittedName>
</protein>
<keyword evidence="1" id="KW-1133">Transmembrane helix</keyword>
<dbReference type="GO" id="GO:0005886">
    <property type="term" value="C:plasma membrane"/>
    <property type="evidence" value="ECO:0007669"/>
    <property type="project" value="TreeGrafter"/>
</dbReference>
<evidence type="ECO:0000256" key="1">
    <source>
        <dbReference type="SAM" id="Phobius"/>
    </source>
</evidence>
<dbReference type="EMBL" id="SHMQ01000011">
    <property type="protein sequence ID" value="RZV39321.1"/>
    <property type="molecule type" value="Genomic_DNA"/>
</dbReference>
<dbReference type="Pfam" id="PF00990">
    <property type="entry name" value="GGDEF"/>
    <property type="match status" value="1"/>
</dbReference>
<keyword evidence="1" id="KW-0472">Membrane</keyword>
<dbReference type="InterPro" id="IPR043128">
    <property type="entry name" value="Rev_trsase/Diguanyl_cyclase"/>
</dbReference>
<reference evidence="3 4" key="1">
    <citation type="submission" date="2019-01" db="EMBL/GenBank/DDBJ databases">
        <title>Insights into ecological role of a new deltaproteobacterial order Candidatus Sinidesulfobacterales (Sva0485) by metagenomics and metatranscriptomics.</title>
        <authorList>
            <person name="Tan S."/>
            <person name="Liu J."/>
            <person name="Fang Y."/>
            <person name="Hedlund B."/>
            <person name="Lian Z.-H."/>
            <person name="Huang L.-Y."/>
            <person name="Li J.-T."/>
            <person name="Huang L.-N."/>
            <person name="Li W.-J."/>
            <person name="Jiang H.-C."/>
            <person name="Dong H.-L."/>
            <person name="Shu W.-S."/>
        </authorList>
    </citation>
    <scope>NUCLEOTIDE SEQUENCE [LARGE SCALE GENOMIC DNA]</scope>
    <source>
        <strain evidence="3">AP4</strain>
    </source>
</reference>
<feature type="domain" description="GGDEF" evidence="2">
    <location>
        <begin position="168"/>
        <end position="330"/>
    </location>
</feature>
<comment type="caution">
    <text evidence="3">The sequence shown here is derived from an EMBL/GenBank/DDBJ whole genome shotgun (WGS) entry which is preliminary data.</text>
</comment>
<dbReference type="CDD" id="cd01949">
    <property type="entry name" value="GGDEF"/>
    <property type="match status" value="1"/>
</dbReference>
<dbReference type="SUPFAM" id="SSF55073">
    <property type="entry name" value="Nucleotide cyclase"/>
    <property type="match status" value="1"/>
</dbReference>
<dbReference type="GO" id="GO:1902201">
    <property type="term" value="P:negative regulation of bacterial-type flagellum-dependent cell motility"/>
    <property type="evidence" value="ECO:0007669"/>
    <property type="project" value="TreeGrafter"/>
</dbReference>
<gene>
    <name evidence="3" type="ORF">EVJ48_05180</name>
</gene>
<dbReference type="SMART" id="SM00267">
    <property type="entry name" value="GGDEF"/>
    <property type="match status" value="1"/>
</dbReference>
<dbReference type="GO" id="GO:0052621">
    <property type="term" value="F:diguanylate cyclase activity"/>
    <property type="evidence" value="ECO:0007669"/>
    <property type="project" value="TreeGrafter"/>
</dbReference>
<accession>A0A520XDQ9</accession>
<dbReference type="InterPro" id="IPR050469">
    <property type="entry name" value="Diguanylate_Cyclase"/>
</dbReference>
<dbReference type="Proteomes" id="UP000322454">
    <property type="component" value="Unassembled WGS sequence"/>
</dbReference>
<dbReference type="PANTHER" id="PTHR45138">
    <property type="entry name" value="REGULATORY COMPONENTS OF SENSORY TRANSDUCTION SYSTEM"/>
    <property type="match status" value="1"/>
</dbReference>
<evidence type="ECO:0000259" key="2">
    <source>
        <dbReference type="PROSITE" id="PS50887"/>
    </source>
</evidence>
<evidence type="ECO:0000313" key="3">
    <source>
        <dbReference type="EMBL" id="RZV39321.1"/>
    </source>
</evidence>
<dbReference type="AlphaFoldDB" id="A0A520XDQ9"/>
<dbReference type="Gene3D" id="3.30.70.270">
    <property type="match status" value="1"/>
</dbReference>
<organism evidence="3 4">
    <name type="scientific">Candidatus Acidulodesulfobacterium acidiphilum</name>
    <dbReference type="NCBI Taxonomy" id="2597224"/>
    <lineage>
        <taxon>Bacteria</taxon>
        <taxon>Deltaproteobacteria</taxon>
        <taxon>Candidatus Acidulodesulfobacterales</taxon>
        <taxon>Candidatus Acidulodesulfobacterium</taxon>
    </lineage>
</organism>
<dbReference type="PROSITE" id="PS50887">
    <property type="entry name" value="GGDEF"/>
    <property type="match status" value="1"/>
</dbReference>
<dbReference type="InterPro" id="IPR000160">
    <property type="entry name" value="GGDEF_dom"/>
</dbReference>
<proteinExistence type="predicted"/>
<feature type="transmembrane region" description="Helical" evidence="1">
    <location>
        <begin position="45"/>
        <end position="65"/>
    </location>
</feature>